<dbReference type="GO" id="GO:0006419">
    <property type="term" value="P:alanyl-tRNA aminoacylation"/>
    <property type="evidence" value="ECO:0007669"/>
    <property type="project" value="InterPro"/>
</dbReference>
<dbReference type="PROSITE" id="PS50860">
    <property type="entry name" value="AA_TRNA_LIGASE_II_ALA"/>
    <property type="match status" value="1"/>
</dbReference>
<dbReference type="STRING" id="602072.A0A1R3R8X3"/>
<dbReference type="OrthoDB" id="288942at2759"/>
<proteinExistence type="inferred from homology"/>
<sequence length="261" mass="28270">MATYQKNSALHSLTTHITTCQPITSLPETYQSILKTTDPDTYAITTTDTIFHPQGGGQPSDIGIMKLDPAAKSPIFSVQFVRKLPDSQIYHVGKLSGDAVPPTPGQTILQEIDSQKRNYHSRYHTAGHIIGLAVKQLHATIGAVTELKANHAPGMAGVEFGGVIGGEHKGAIQERANELVRRNVPVKVHWWDEVKAKDFGAAFPEGFTMPDDGVIRVVDIEGVGAYPCGGTHLPMTLDVGEIVIRKITRKQGVSKVSYDVI</sequence>
<dbReference type="InterPro" id="IPR051335">
    <property type="entry name" value="Alanyl-tRNA_Editing_Enzymes"/>
</dbReference>
<dbReference type="OMA" id="MPVEIDF"/>
<gene>
    <name evidence="5" type="ORF">ASPCADRAFT_134659</name>
</gene>
<dbReference type="VEuPathDB" id="FungiDB:ASPCADRAFT_134659"/>
<organism evidence="5 6">
    <name type="scientific">Aspergillus carbonarius (strain ITEM 5010)</name>
    <dbReference type="NCBI Taxonomy" id="602072"/>
    <lineage>
        <taxon>Eukaryota</taxon>
        <taxon>Fungi</taxon>
        <taxon>Dikarya</taxon>
        <taxon>Ascomycota</taxon>
        <taxon>Pezizomycotina</taxon>
        <taxon>Eurotiomycetes</taxon>
        <taxon>Eurotiomycetidae</taxon>
        <taxon>Eurotiales</taxon>
        <taxon>Aspergillaceae</taxon>
        <taxon>Aspergillus</taxon>
        <taxon>Aspergillus subgen. Circumdati</taxon>
    </lineage>
</organism>
<dbReference type="Gene3D" id="2.40.30.130">
    <property type="match status" value="1"/>
</dbReference>
<reference evidence="6" key="1">
    <citation type="journal article" date="2017" name="Genome Biol.">
        <title>Comparative genomics reveals high biological diversity and specific adaptations in the industrially and medically important fungal genus Aspergillus.</title>
        <authorList>
            <person name="de Vries R.P."/>
            <person name="Riley R."/>
            <person name="Wiebenga A."/>
            <person name="Aguilar-Osorio G."/>
            <person name="Amillis S."/>
            <person name="Uchima C.A."/>
            <person name="Anderluh G."/>
            <person name="Asadollahi M."/>
            <person name="Askin M."/>
            <person name="Barry K."/>
            <person name="Battaglia E."/>
            <person name="Bayram O."/>
            <person name="Benocci T."/>
            <person name="Braus-Stromeyer S.A."/>
            <person name="Caldana C."/>
            <person name="Canovas D."/>
            <person name="Cerqueira G.C."/>
            <person name="Chen F."/>
            <person name="Chen W."/>
            <person name="Choi C."/>
            <person name="Clum A."/>
            <person name="Dos Santos R.A."/>
            <person name="Damasio A.R."/>
            <person name="Diallinas G."/>
            <person name="Emri T."/>
            <person name="Fekete E."/>
            <person name="Flipphi M."/>
            <person name="Freyberg S."/>
            <person name="Gallo A."/>
            <person name="Gournas C."/>
            <person name="Habgood R."/>
            <person name="Hainaut M."/>
            <person name="Harispe M.L."/>
            <person name="Henrissat B."/>
            <person name="Hilden K.S."/>
            <person name="Hope R."/>
            <person name="Hossain A."/>
            <person name="Karabika E."/>
            <person name="Karaffa L."/>
            <person name="Karanyi Z."/>
            <person name="Krasevec N."/>
            <person name="Kuo A."/>
            <person name="Kusch H."/>
            <person name="LaButti K."/>
            <person name="Lagendijk E.L."/>
            <person name="Lapidus A."/>
            <person name="Levasseur A."/>
            <person name="Lindquist E."/>
            <person name="Lipzen A."/>
            <person name="Logrieco A.F."/>
            <person name="MacCabe A."/>
            <person name="Maekelae M.R."/>
            <person name="Malavazi I."/>
            <person name="Melin P."/>
            <person name="Meyer V."/>
            <person name="Mielnichuk N."/>
            <person name="Miskei M."/>
            <person name="Molnar A.P."/>
            <person name="Mule G."/>
            <person name="Ngan C.Y."/>
            <person name="Orejas M."/>
            <person name="Orosz E."/>
            <person name="Ouedraogo J.P."/>
            <person name="Overkamp K.M."/>
            <person name="Park H.-S."/>
            <person name="Perrone G."/>
            <person name="Piumi F."/>
            <person name="Punt P.J."/>
            <person name="Ram A.F."/>
            <person name="Ramon A."/>
            <person name="Rauscher S."/>
            <person name="Record E."/>
            <person name="Riano-Pachon D.M."/>
            <person name="Robert V."/>
            <person name="Roehrig J."/>
            <person name="Ruller R."/>
            <person name="Salamov A."/>
            <person name="Salih N.S."/>
            <person name="Samson R.A."/>
            <person name="Sandor E."/>
            <person name="Sanguinetti M."/>
            <person name="Schuetze T."/>
            <person name="Sepcic K."/>
            <person name="Shelest E."/>
            <person name="Sherlock G."/>
            <person name="Sophianopoulou V."/>
            <person name="Squina F.M."/>
            <person name="Sun H."/>
            <person name="Susca A."/>
            <person name="Todd R.B."/>
            <person name="Tsang A."/>
            <person name="Unkles S.E."/>
            <person name="van de Wiele N."/>
            <person name="van Rossen-Uffink D."/>
            <person name="Oliveira J.V."/>
            <person name="Vesth T.C."/>
            <person name="Visser J."/>
            <person name="Yu J.-H."/>
            <person name="Zhou M."/>
            <person name="Andersen M.R."/>
            <person name="Archer D.B."/>
            <person name="Baker S.E."/>
            <person name="Benoit I."/>
            <person name="Brakhage A.A."/>
            <person name="Braus G.H."/>
            <person name="Fischer R."/>
            <person name="Frisvad J.C."/>
            <person name="Goldman G.H."/>
            <person name="Houbraken J."/>
            <person name="Oakley B."/>
            <person name="Pocsi I."/>
            <person name="Scazzocchio C."/>
            <person name="Seiboth B."/>
            <person name="vanKuyk P.A."/>
            <person name="Wortman J."/>
            <person name="Dyer P.S."/>
            <person name="Grigoriev I.V."/>
        </authorList>
    </citation>
    <scope>NUCLEOTIDE SEQUENCE [LARGE SCALE GENOMIC DNA]</scope>
    <source>
        <strain evidence="6">ITEM 5010</strain>
    </source>
</reference>
<dbReference type="AlphaFoldDB" id="A0A1R3R8X3"/>
<dbReference type="Proteomes" id="UP000188318">
    <property type="component" value="Unassembled WGS sequence"/>
</dbReference>
<dbReference type="InterPro" id="IPR012947">
    <property type="entry name" value="tRNA_SAD"/>
</dbReference>
<dbReference type="InterPro" id="IPR018165">
    <property type="entry name" value="Ala-tRNA-synth_IIc_core"/>
</dbReference>
<dbReference type="Gene3D" id="3.30.980.10">
    <property type="entry name" value="Threonyl-trna Synthetase, Chain A, domain 2"/>
    <property type="match status" value="1"/>
</dbReference>
<feature type="domain" description="Alanyl-transfer RNA synthetases family profile" evidence="4">
    <location>
        <begin position="1"/>
        <end position="244"/>
    </location>
</feature>
<dbReference type="EMBL" id="KV907513">
    <property type="protein sequence ID" value="OOF90929.1"/>
    <property type="molecule type" value="Genomic_DNA"/>
</dbReference>
<accession>A0A1R3R8X3</accession>
<dbReference type="GO" id="GO:0003676">
    <property type="term" value="F:nucleic acid binding"/>
    <property type="evidence" value="ECO:0007669"/>
    <property type="project" value="InterPro"/>
</dbReference>
<dbReference type="Pfam" id="PF07973">
    <property type="entry name" value="tRNA_SAD"/>
    <property type="match status" value="1"/>
</dbReference>
<dbReference type="GO" id="GO:0005524">
    <property type="term" value="F:ATP binding"/>
    <property type="evidence" value="ECO:0007669"/>
    <property type="project" value="InterPro"/>
</dbReference>
<evidence type="ECO:0000313" key="6">
    <source>
        <dbReference type="Proteomes" id="UP000188318"/>
    </source>
</evidence>
<dbReference type="GO" id="GO:0004813">
    <property type="term" value="F:alanine-tRNA ligase activity"/>
    <property type="evidence" value="ECO:0007669"/>
    <property type="project" value="InterPro"/>
</dbReference>
<evidence type="ECO:0000256" key="3">
    <source>
        <dbReference type="ARBA" id="ARBA00008429"/>
    </source>
</evidence>
<dbReference type="SUPFAM" id="SSF55186">
    <property type="entry name" value="ThrRS/AlaRS common domain"/>
    <property type="match status" value="1"/>
</dbReference>
<dbReference type="SUPFAM" id="SSF50447">
    <property type="entry name" value="Translation proteins"/>
    <property type="match status" value="1"/>
</dbReference>
<dbReference type="GO" id="GO:0005737">
    <property type="term" value="C:cytoplasm"/>
    <property type="evidence" value="ECO:0007669"/>
    <property type="project" value="UniProtKB-SubCell"/>
</dbReference>
<evidence type="ECO:0000256" key="1">
    <source>
        <dbReference type="ARBA" id="ARBA00001947"/>
    </source>
</evidence>
<protein>
    <recommendedName>
        <fullName evidence="4">Alanyl-transfer RNA synthetases family profile domain-containing protein</fullName>
    </recommendedName>
</protein>
<comment type="cofactor">
    <cofactor evidence="1">
        <name>Zn(2+)</name>
        <dbReference type="ChEBI" id="CHEBI:29105"/>
    </cofactor>
</comment>
<dbReference type="InterPro" id="IPR009000">
    <property type="entry name" value="Transl_B-barrel_sf"/>
</dbReference>
<keyword evidence="6" id="KW-1185">Reference proteome</keyword>
<dbReference type="SMART" id="SM00863">
    <property type="entry name" value="tRNA_SAD"/>
    <property type="match status" value="1"/>
</dbReference>
<dbReference type="InterPro" id="IPR018163">
    <property type="entry name" value="Thr/Ala-tRNA-synth_IIc_edit"/>
</dbReference>
<dbReference type="PANTHER" id="PTHR43462:SF2">
    <property type="entry name" value="THREONYL AND ALANYL TRNA SYNTHETASE SECOND ADDITIONAL DOMAIN-CONTAINING PROTEIN"/>
    <property type="match status" value="1"/>
</dbReference>
<dbReference type="PANTHER" id="PTHR43462">
    <property type="entry name" value="ALANYL-TRNA EDITING PROTEIN"/>
    <property type="match status" value="1"/>
</dbReference>
<evidence type="ECO:0000313" key="5">
    <source>
        <dbReference type="EMBL" id="OOF90929.1"/>
    </source>
</evidence>
<evidence type="ECO:0000256" key="2">
    <source>
        <dbReference type="ARBA" id="ARBA00004496"/>
    </source>
</evidence>
<comment type="similarity">
    <text evidence="3">Belongs to the class-II aminoacyl-tRNA synthetase family. Alax-L subfamily.</text>
</comment>
<name>A0A1R3R8X3_ASPC5</name>
<comment type="subcellular location">
    <subcellularLocation>
        <location evidence="2">Cytoplasm</location>
    </subcellularLocation>
</comment>
<evidence type="ECO:0000259" key="4">
    <source>
        <dbReference type="PROSITE" id="PS50860"/>
    </source>
</evidence>